<protein>
    <submittedName>
        <fullName evidence="2">Uncharacterized protein</fullName>
    </submittedName>
</protein>
<name>A0A2G9U7T9_TELCI</name>
<evidence type="ECO:0000313" key="2">
    <source>
        <dbReference type="EMBL" id="PIO66258.1"/>
    </source>
</evidence>
<feature type="compositionally biased region" description="Polar residues" evidence="1">
    <location>
        <begin position="170"/>
        <end position="179"/>
    </location>
</feature>
<gene>
    <name evidence="2" type="ORF">TELCIR_12033</name>
</gene>
<feature type="region of interest" description="Disordered" evidence="1">
    <location>
        <begin position="36"/>
        <end position="68"/>
    </location>
</feature>
<feature type="region of interest" description="Disordered" evidence="1">
    <location>
        <begin position="1"/>
        <end position="24"/>
    </location>
</feature>
<evidence type="ECO:0000313" key="3">
    <source>
        <dbReference type="Proteomes" id="UP000230423"/>
    </source>
</evidence>
<dbReference type="EMBL" id="KZ348387">
    <property type="protein sequence ID" value="PIO66258.1"/>
    <property type="molecule type" value="Genomic_DNA"/>
</dbReference>
<evidence type="ECO:0000256" key="1">
    <source>
        <dbReference type="SAM" id="MobiDB-lite"/>
    </source>
</evidence>
<reference evidence="2 3" key="1">
    <citation type="submission" date="2015-09" db="EMBL/GenBank/DDBJ databases">
        <title>Draft genome of the parasitic nematode Teladorsagia circumcincta isolate WARC Sus (inbred).</title>
        <authorList>
            <person name="Mitreva M."/>
        </authorList>
    </citation>
    <scope>NUCLEOTIDE SEQUENCE [LARGE SCALE GENOMIC DNA]</scope>
    <source>
        <strain evidence="2 3">S</strain>
    </source>
</reference>
<dbReference type="AlphaFoldDB" id="A0A2G9U7T9"/>
<organism evidence="2 3">
    <name type="scientific">Teladorsagia circumcincta</name>
    <name type="common">Brown stomach worm</name>
    <name type="synonym">Ostertagia circumcincta</name>
    <dbReference type="NCBI Taxonomy" id="45464"/>
    <lineage>
        <taxon>Eukaryota</taxon>
        <taxon>Metazoa</taxon>
        <taxon>Ecdysozoa</taxon>
        <taxon>Nematoda</taxon>
        <taxon>Chromadorea</taxon>
        <taxon>Rhabditida</taxon>
        <taxon>Rhabditina</taxon>
        <taxon>Rhabditomorpha</taxon>
        <taxon>Strongyloidea</taxon>
        <taxon>Trichostrongylidae</taxon>
        <taxon>Teladorsagia</taxon>
    </lineage>
</organism>
<dbReference type="Proteomes" id="UP000230423">
    <property type="component" value="Unassembled WGS sequence"/>
</dbReference>
<proteinExistence type="predicted"/>
<dbReference type="OrthoDB" id="5856121at2759"/>
<feature type="compositionally biased region" description="Low complexity" evidence="1">
    <location>
        <begin position="203"/>
        <end position="216"/>
    </location>
</feature>
<accession>A0A2G9U7T9</accession>
<feature type="compositionally biased region" description="Pro residues" evidence="1">
    <location>
        <begin position="138"/>
        <end position="155"/>
    </location>
</feature>
<keyword evidence="3" id="KW-1185">Reference proteome</keyword>
<sequence>MPQAPQYSTHPIVKKSPPQRQQKSLDEVTNMLNKVVNDFHANQQPPRKKSQPSHAMYATPHSMNQSNPFETINQEKINPSRVEAMHNMFERNAVPAQNRWNAQPPYHLATRSREDDAYHEINEYHSNRPPLVKATAAVPPPPSTAAPQPVPPPYIGPHASPPRHNAIGIRNSSPQSYITEYTPAYPTTQPPSHPPGRNGSATSSQNGGYYSSNSSGVGAPVYQHNQVSH</sequence>
<feature type="region of interest" description="Disordered" evidence="1">
    <location>
        <begin position="125"/>
        <end position="229"/>
    </location>
</feature>